<keyword evidence="4 6" id="KW-1133">Transmembrane helix</keyword>
<feature type="transmembrane region" description="Helical" evidence="6">
    <location>
        <begin position="151"/>
        <end position="172"/>
    </location>
</feature>
<keyword evidence="5 6" id="KW-0472">Membrane</keyword>
<dbReference type="PANTHER" id="PTHR42709:SF6">
    <property type="entry name" value="UNDECAPRENYL PHOSPHATE TRANSPORTER A"/>
    <property type="match status" value="1"/>
</dbReference>
<evidence type="ECO:0000256" key="6">
    <source>
        <dbReference type="SAM" id="Phobius"/>
    </source>
</evidence>
<dbReference type="RefSeq" id="WP_089870517.1">
    <property type="nucleotide sequence ID" value="NZ_FOTC01000003.1"/>
</dbReference>
<dbReference type="PANTHER" id="PTHR42709">
    <property type="entry name" value="ALKALINE PHOSPHATASE LIKE PROTEIN"/>
    <property type="match status" value="1"/>
</dbReference>
<dbReference type="GO" id="GO:0005886">
    <property type="term" value="C:plasma membrane"/>
    <property type="evidence" value="ECO:0007669"/>
    <property type="project" value="UniProtKB-SubCell"/>
</dbReference>
<organism evidence="8 9">
    <name type="scientific">Halogranum rubrum</name>
    <dbReference type="NCBI Taxonomy" id="553466"/>
    <lineage>
        <taxon>Archaea</taxon>
        <taxon>Methanobacteriati</taxon>
        <taxon>Methanobacteriota</taxon>
        <taxon>Stenosarchaea group</taxon>
        <taxon>Halobacteria</taxon>
        <taxon>Halobacteriales</taxon>
        <taxon>Haloferacaceae</taxon>
    </lineage>
</organism>
<dbReference type="InterPro" id="IPR051311">
    <property type="entry name" value="DedA_domain"/>
</dbReference>
<evidence type="ECO:0000256" key="1">
    <source>
        <dbReference type="ARBA" id="ARBA00004651"/>
    </source>
</evidence>
<gene>
    <name evidence="8" type="ORF">SAMN04487950_3299</name>
</gene>
<keyword evidence="3 6" id="KW-0812">Transmembrane</keyword>
<proteinExistence type="predicted"/>
<dbReference type="STRING" id="553466.SAMN04487950_3299"/>
<comment type="subcellular location">
    <subcellularLocation>
        <location evidence="1">Cell membrane</location>
        <topology evidence="1">Multi-pass membrane protein</topology>
    </subcellularLocation>
</comment>
<dbReference type="InterPro" id="IPR032816">
    <property type="entry name" value="VTT_dom"/>
</dbReference>
<name>A0A1I4GGV7_9EURY</name>
<reference evidence="9" key="1">
    <citation type="submission" date="2016-10" db="EMBL/GenBank/DDBJ databases">
        <authorList>
            <person name="Varghese N."/>
            <person name="Submissions S."/>
        </authorList>
    </citation>
    <scope>NUCLEOTIDE SEQUENCE [LARGE SCALE GENOMIC DNA]</scope>
    <source>
        <strain evidence="9">CGMCC 1.7738</strain>
    </source>
</reference>
<evidence type="ECO:0000313" key="8">
    <source>
        <dbReference type="EMBL" id="SFL29278.1"/>
    </source>
</evidence>
<feature type="domain" description="VTT" evidence="7">
    <location>
        <begin position="62"/>
        <end position="167"/>
    </location>
</feature>
<sequence length="177" mass="19783">MTTLLQLGEMPPYLQELFNSEYAFLVLLLVFVLEGAMLMYIMPSELIVPGAILLIGNTSRLFAPENLLIIGIAVLGATIGQCVLFMVAKRGGRDYLLGKRWFRISEERLDKFDGWFDRWGPIVVPLSNTMLFTRGMLTVPAGFSELDVRRFVVLSALGTLSFEIILAGLFVFSGRLL</sequence>
<evidence type="ECO:0000256" key="3">
    <source>
        <dbReference type="ARBA" id="ARBA00022692"/>
    </source>
</evidence>
<dbReference type="Proteomes" id="UP000199607">
    <property type="component" value="Unassembled WGS sequence"/>
</dbReference>
<accession>A0A1I4GGV7</accession>
<feature type="transmembrane region" description="Helical" evidence="6">
    <location>
        <begin position="22"/>
        <end position="55"/>
    </location>
</feature>
<dbReference type="Pfam" id="PF09335">
    <property type="entry name" value="VTT_dom"/>
    <property type="match status" value="1"/>
</dbReference>
<evidence type="ECO:0000313" key="9">
    <source>
        <dbReference type="Proteomes" id="UP000199607"/>
    </source>
</evidence>
<dbReference type="AlphaFoldDB" id="A0A1I4GGV7"/>
<evidence type="ECO:0000256" key="5">
    <source>
        <dbReference type="ARBA" id="ARBA00023136"/>
    </source>
</evidence>
<keyword evidence="9" id="KW-1185">Reference proteome</keyword>
<feature type="transmembrane region" description="Helical" evidence="6">
    <location>
        <begin position="67"/>
        <end position="88"/>
    </location>
</feature>
<protein>
    <submittedName>
        <fullName evidence="8">Membrane protein DedA, SNARE-associated domain</fullName>
    </submittedName>
</protein>
<evidence type="ECO:0000256" key="2">
    <source>
        <dbReference type="ARBA" id="ARBA00022475"/>
    </source>
</evidence>
<evidence type="ECO:0000256" key="4">
    <source>
        <dbReference type="ARBA" id="ARBA00022989"/>
    </source>
</evidence>
<dbReference type="EMBL" id="FOTC01000003">
    <property type="protein sequence ID" value="SFL29278.1"/>
    <property type="molecule type" value="Genomic_DNA"/>
</dbReference>
<evidence type="ECO:0000259" key="7">
    <source>
        <dbReference type="Pfam" id="PF09335"/>
    </source>
</evidence>
<keyword evidence="2" id="KW-1003">Cell membrane</keyword>